<protein>
    <submittedName>
        <fullName evidence="2">Uncharacterized protein</fullName>
    </submittedName>
</protein>
<name>A0A9D4L3L8_DREPO</name>
<sequence length="80" mass="9307">MKPGGESRSQLEAESPKTFVSKRTTTKVGIHGVPNLRDREDSACGHRVDTFIRTKMEWFWIGPTDYRRMHHTPESIHRVE</sequence>
<evidence type="ECO:0000256" key="1">
    <source>
        <dbReference type="SAM" id="MobiDB-lite"/>
    </source>
</evidence>
<reference evidence="2" key="1">
    <citation type="journal article" date="2019" name="bioRxiv">
        <title>The Genome of the Zebra Mussel, Dreissena polymorpha: A Resource for Invasive Species Research.</title>
        <authorList>
            <person name="McCartney M.A."/>
            <person name="Auch B."/>
            <person name="Kono T."/>
            <person name="Mallez S."/>
            <person name="Zhang Y."/>
            <person name="Obille A."/>
            <person name="Becker A."/>
            <person name="Abrahante J.E."/>
            <person name="Garbe J."/>
            <person name="Badalamenti J.P."/>
            <person name="Herman A."/>
            <person name="Mangelson H."/>
            <person name="Liachko I."/>
            <person name="Sullivan S."/>
            <person name="Sone E.D."/>
            <person name="Koren S."/>
            <person name="Silverstein K.A.T."/>
            <person name="Beckman K.B."/>
            <person name="Gohl D.M."/>
        </authorList>
    </citation>
    <scope>NUCLEOTIDE SEQUENCE</scope>
    <source>
        <strain evidence="2">Duluth1</strain>
        <tissue evidence="2">Whole animal</tissue>
    </source>
</reference>
<evidence type="ECO:0000313" key="2">
    <source>
        <dbReference type="EMBL" id="KAH3851317.1"/>
    </source>
</evidence>
<dbReference type="AlphaFoldDB" id="A0A9D4L3L8"/>
<reference evidence="2" key="2">
    <citation type="submission" date="2020-11" db="EMBL/GenBank/DDBJ databases">
        <authorList>
            <person name="McCartney M.A."/>
            <person name="Auch B."/>
            <person name="Kono T."/>
            <person name="Mallez S."/>
            <person name="Becker A."/>
            <person name="Gohl D.M."/>
            <person name="Silverstein K.A.T."/>
            <person name="Koren S."/>
            <person name="Bechman K.B."/>
            <person name="Herman A."/>
            <person name="Abrahante J.E."/>
            <person name="Garbe J."/>
        </authorList>
    </citation>
    <scope>NUCLEOTIDE SEQUENCE</scope>
    <source>
        <strain evidence="2">Duluth1</strain>
        <tissue evidence="2">Whole animal</tissue>
    </source>
</reference>
<evidence type="ECO:0000313" key="3">
    <source>
        <dbReference type="Proteomes" id="UP000828390"/>
    </source>
</evidence>
<comment type="caution">
    <text evidence="2">The sequence shown here is derived from an EMBL/GenBank/DDBJ whole genome shotgun (WGS) entry which is preliminary data.</text>
</comment>
<dbReference type="EMBL" id="JAIWYP010000003">
    <property type="protein sequence ID" value="KAH3851317.1"/>
    <property type="molecule type" value="Genomic_DNA"/>
</dbReference>
<keyword evidence="3" id="KW-1185">Reference proteome</keyword>
<dbReference type="Proteomes" id="UP000828390">
    <property type="component" value="Unassembled WGS sequence"/>
</dbReference>
<proteinExistence type="predicted"/>
<organism evidence="2 3">
    <name type="scientific">Dreissena polymorpha</name>
    <name type="common">Zebra mussel</name>
    <name type="synonym">Mytilus polymorpha</name>
    <dbReference type="NCBI Taxonomy" id="45954"/>
    <lineage>
        <taxon>Eukaryota</taxon>
        <taxon>Metazoa</taxon>
        <taxon>Spiralia</taxon>
        <taxon>Lophotrochozoa</taxon>
        <taxon>Mollusca</taxon>
        <taxon>Bivalvia</taxon>
        <taxon>Autobranchia</taxon>
        <taxon>Heteroconchia</taxon>
        <taxon>Euheterodonta</taxon>
        <taxon>Imparidentia</taxon>
        <taxon>Neoheterodontei</taxon>
        <taxon>Myida</taxon>
        <taxon>Dreissenoidea</taxon>
        <taxon>Dreissenidae</taxon>
        <taxon>Dreissena</taxon>
    </lineage>
</organism>
<gene>
    <name evidence="2" type="ORF">DPMN_093797</name>
</gene>
<accession>A0A9D4L3L8</accession>
<feature type="region of interest" description="Disordered" evidence="1">
    <location>
        <begin position="1"/>
        <end position="26"/>
    </location>
</feature>